<dbReference type="EMBL" id="BJXX01000052">
    <property type="protein sequence ID" value="GEN33760.1"/>
    <property type="molecule type" value="Genomic_DNA"/>
</dbReference>
<comment type="subcellular location">
    <subcellularLocation>
        <location evidence="1">Membrane</location>
        <topology evidence="1">Multi-pass membrane protein</topology>
    </subcellularLocation>
</comment>
<reference evidence="9 10" key="1">
    <citation type="submission" date="2019-07" db="EMBL/GenBank/DDBJ databases">
        <title>Whole genome shotgun sequence of Aneurinibacillus danicus NBRC 102444.</title>
        <authorList>
            <person name="Hosoyama A."/>
            <person name="Uohara A."/>
            <person name="Ohji S."/>
            <person name="Ichikawa N."/>
        </authorList>
    </citation>
    <scope>NUCLEOTIDE SEQUENCE [LARGE SCALE GENOMIC DNA]</scope>
    <source>
        <strain evidence="9 10">NBRC 102444</strain>
    </source>
</reference>
<dbReference type="AlphaFoldDB" id="A0A511V4A6"/>
<dbReference type="Pfam" id="PF03845">
    <property type="entry name" value="Spore_permease"/>
    <property type="match status" value="1"/>
</dbReference>
<feature type="transmembrane region" description="Helical" evidence="8">
    <location>
        <begin position="119"/>
        <end position="141"/>
    </location>
</feature>
<feature type="transmembrane region" description="Helical" evidence="8">
    <location>
        <begin position="337"/>
        <end position="360"/>
    </location>
</feature>
<feature type="transmembrane region" description="Helical" evidence="8">
    <location>
        <begin position="47"/>
        <end position="69"/>
    </location>
</feature>
<evidence type="ECO:0000256" key="5">
    <source>
        <dbReference type="ARBA" id="ARBA00022692"/>
    </source>
</evidence>
<evidence type="ECO:0000256" key="4">
    <source>
        <dbReference type="ARBA" id="ARBA00022544"/>
    </source>
</evidence>
<evidence type="ECO:0000256" key="2">
    <source>
        <dbReference type="ARBA" id="ARBA00007998"/>
    </source>
</evidence>
<evidence type="ECO:0000313" key="10">
    <source>
        <dbReference type="Proteomes" id="UP000321157"/>
    </source>
</evidence>
<keyword evidence="4" id="KW-0309">Germination</keyword>
<feature type="transmembrane region" description="Helical" evidence="8">
    <location>
        <begin position="225"/>
        <end position="246"/>
    </location>
</feature>
<keyword evidence="6 8" id="KW-1133">Transmembrane helix</keyword>
<feature type="transmembrane region" description="Helical" evidence="8">
    <location>
        <begin position="274"/>
        <end position="295"/>
    </location>
</feature>
<dbReference type="GO" id="GO:0016020">
    <property type="term" value="C:membrane"/>
    <property type="evidence" value="ECO:0007669"/>
    <property type="project" value="UniProtKB-SubCell"/>
</dbReference>
<evidence type="ECO:0000313" key="9">
    <source>
        <dbReference type="EMBL" id="GEN33760.1"/>
    </source>
</evidence>
<comment type="caution">
    <text evidence="9">The sequence shown here is derived from an EMBL/GenBank/DDBJ whole genome shotgun (WGS) entry which is preliminary data.</text>
</comment>
<feature type="transmembrane region" description="Helical" evidence="8">
    <location>
        <begin position="196"/>
        <end position="213"/>
    </location>
</feature>
<sequence>MEKSRGVYGGGFSIDPVYLFFLVNTMQVGVGILRAPRVMAEDVGREGWIVAILAALLVQFVMVCIFYVLRKYQSLSLLEVGHILFGKTLNSFLSILIGVYYFLLGVLLLRDFIGILQDFIFTASSPVFLYLLFLYPCYLILRGGISLLTRFSVVVLLSTVWLMIFLIYPYLNFQWEFMLPLFQHEIKDYAKATKDIMLDYFGFEIVFFFYPLIAPKKKALLYASLGHWFTTLVYFLIIVGATGMYGSDMLKHQSYPTMDMFRLVQLPFIERVEIIGLSTWSMLILLSVTGFILICGQSIQHIRKGSFLSKPGTLTLLIFLTLLFIPDRFLDIDQVLLYLGVIWVYVLGVYTAAFVVLSYFRKGTKKT</sequence>
<gene>
    <name evidence="9" type="ORF">ADA01nite_12200</name>
</gene>
<dbReference type="PANTHER" id="PTHR34975:SF2">
    <property type="entry name" value="SPORE GERMINATION PROTEIN A2"/>
    <property type="match status" value="1"/>
</dbReference>
<evidence type="ECO:0000256" key="3">
    <source>
        <dbReference type="ARBA" id="ARBA00022448"/>
    </source>
</evidence>
<feature type="transmembrane region" description="Helical" evidence="8">
    <location>
        <begin position="307"/>
        <end position="325"/>
    </location>
</feature>
<accession>A0A511V4A6</accession>
<evidence type="ECO:0000256" key="8">
    <source>
        <dbReference type="SAM" id="Phobius"/>
    </source>
</evidence>
<comment type="similarity">
    <text evidence="2">Belongs to the amino acid-polyamine-organocation (APC) superfamily. Spore germination protein (SGP) (TC 2.A.3.9) family.</text>
</comment>
<dbReference type="NCBIfam" id="TIGR00912">
    <property type="entry name" value="2A0309"/>
    <property type="match status" value="1"/>
</dbReference>
<feature type="transmembrane region" description="Helical" evidence="8">
    <location>
        <begin position="89"/>
        <end position="113"/>
    </location>
</feature>
<evidence type="ECO:0000256" key="7">
    <source>
        <dbReference type="ARBA" id="ARBA00023136"/>
    </source>
</evidence>
<feature type="transmembrane region" description="Helical" evidence="8">
    <location>
        <begin position="12"/>
        <end position="35"/>
    </location>
</feature>
<protein>
    <submittedName>
        <fullName evidence="9">Germination protein GerB</fullName>
    </submittedName>
</protein>
<keyword evidence="3" id="KW-0813">Transport</keyword>
<dbReference type="RefSeq" id="WP_170230164.1">
    <property type="nucleotide sequence ID" value="NZ_BJXX01000052.1"/>
</dbReference>
<keyword evidence="7 8" id="KW-0472">Membrane</keyword>
<keyword evidence="5 8" id="KW-0812">Transmembrane</keyword>
<proteinExistence type="inferred from homology"/>
<organism evidence="9 10">
    <name type="scientific">Aneurinibacillus danicus</name>
    <dbReference type="NCBI Taxonomy" id="267746"/>
    <lineage>
        <taxon>Bacteria</taxon>
        <taxon>Bacillati</taxon>
        <taxon>Bacillota</taxon>
        <taxon>Bacilli</taxon>
        <taxon>Bacillales</taxon>
        <taxon>Paenibacillaceae</taxon>
        <taxon>Aneurinibacillus group</taxon>
        <taxon>Aneurinibacillus</taxon>
    </lineage>
</organism>
<evidence type="ECO:0000256" key="1">
    <source>
        <dbReference type="ARBA" id="ARBA00004141"/>
    </source>
</evidence>
<feature type="transmembrane region" description="Helical" evidence="8">
    <location>
        <begin position="153"/>
        <end position="171"/>
    </location>
</feature>
<dbReference type="InterPro" id="IPR004761">
    <property type="entry name" value="Spore_GerAB"/>
</dbReference>
<name>A0A511V4A6_9BACL</name>
<dbReference type="PANTHER" id="PTHR34975">
    <property type="entry name" value="SPORE GERMINATION PROTEIN A2"/>
    <property type="match status" value="1"/>
</dbReference>
<keyword evidence="10" id="KW-1185">Reference proteome</keyword>
<evidence type="ECO:0000256" key="6">
    <source>
        <dbReference type="ARBA" id="ARBA00022989"/>
    </source>
</evidence>
<dbReference type="GO" id="GO:0009847">
    <property type="term" value="P:spore germination"/>
    <property type="evidence" value="ECO:0007669"/>
    <property type="project" value="InterPro"/>
</dbReference>
<dbReference type="Proteomes" id="UP000321157">
    <property type="component" value="Unassembled WGS sequence"/>
</dbReference>